<dbReference type="GO" id="GO:0004519">
    <property type="term" value="F:endonuclease activity"/>
    <property type="evidence" value="ECO:0007669"/>
    <property type="project" value="UniProtKB-KW"/>
</dbReference>
<dbReference type="InterPro" id="IPR011335">
    <property type="entry name" value="Restrct_endonuc-II-like"/>
</dbReference>
<keyword evidence="3" id="KW-0540">Nuclease</keyword>
<dbReference type="PANTHER" id="PTHR30015">
    <property type="entry name" value="MRR RESTRICTION SYSTEM PROTEIN"/>
    <property type="match status" value="1"/>
</dbReference>
<dbReference type="GO" id="GO:0016787">
    <property type="term" value="F:hydrolase activity"/>
    <property type="evidence" value="ECO:0007669"/>
    <property type="project" value="UniProtKB-KW"/>
</dbReference>
<protein>
    <submittedName>
        <fullName evidence="3">Restriction endonuclease</fullName>
        <ecNumber evidence="3">3.1.21.-</ecNumber>
    </submittedName>
</protein>
<dbReference type="InterPro" id="IPR007560">
    <property type="entry name" value="Restrct_endonuc_IV_Mrr"/>
</dbReference>
<dbReference type="Proteomes" id="UP001595987">
    <property type="component" value="Unassembled WGS sequence"/>
</dbReference>
<dbReference type="EC" id="3.1.21.-" evidence="3"/>
<feature type="domain" description="Restriction endonuclease type IV Mrr" evidence="2">
    <location>
        <begin position="173"/>
        <end position="293"/>
    </location>
</feature>
<reference evidence="4" key="1">
    <citation type="journal article" date="2019" name="Int. J. Syst. Evol. Microbiol.">
        <title>The Global Catalogue of Microorganisms (GCM) 10K type strain sequencing project: providing services to taxonomists for standard genome sequencing and annotation.</title>
        <authorList>
            <consortium name="The Broad Institute Genomics Platform"/>
            <consortium name="The Broad Institute Genome Sequencing Center for Infectious Disease"/>
            <person name="Wu L."/>
            <person name="Ma J."/>
        </authorList>
    </citation>
    <scope>NUCLEOTIDE SEQUENCE [LARGE SCALE GENOMIC DNA]</scope>
    <source>
        <strain evidence="4">CCUG 63287</strain>
    </source>
</reference>
<sequence length="316" mass="36460">MSKYNIKQFEALKSYDGTVNSRECLTSLEILKYLKATAGKSTKKEFIQHLLEIDDIIPAEYVTKEYLGKNGTFKYLDFNYQFARKNLIIAGYLKDERGVIELTQKGFEVELNHFDFPAMMVQNEENYWGPTRQAKQKNKQKKLTFQEETTFENEADNEELDLEDWKIKLTKALQTMSPKKFEDFARLLVKNMGVTIDPVKGVQVSNDGGIDGFGYMVADDFRTNRVGIQAKRWQNNVGRVEIQNFIGALSTNLNQAEYGIFVTTSYFNKNAIETARSSTIPITLINIDDVCDLVAKYEIFVKPVTIYELDDFYFNE</sequence>
<comment type="caution">
    <text evidence="3">The sequence shown here is derived from an EMBL/GenBank/DDBJ whole genome shotgun (WGS) entry which is preliminary data.</text>
</comment>
<dbReference type="PANTHER" id="PTHR30015:SF7">
    <property type="entry name" value="TYPE IV METHYL-DIRECTED RESTRICTION ENZYME ECOKMRR"/>
    <property type="match status" value="1"/>
</dbReference>
<evidence type="ECO:0000259" key="2">
    <source>
        <dbReference type="Pfam" id="PF04471"/>
    </source>
</evidence>
<dbReference type="EMBL" id="JBHSGD010000008">
    <property type="protein sequence ID" value="MFC4653207.1"/>
    <property type="molecule type" value="Genomic_DNA"/>
</dbReference>
<dbReference type="RefSeq" id="WP_213536387.1">
    <property type="nucleotide sequence ID" value="NZ_BOVQ01000006.1"/>
</dbReference>
<dbReference type="Pfam" id="PF04471">
    <property type="entry name" value="Mrr_cat"/>
    <property type="match status" value="1"/>
</dbReference>
<dbReference type="Gene3D" id="3.40.1350.10">
    <property type="match status" value="1"/>
</dbReference>
<keyword evidence="4" id="KW-1185">Reference proteome</keyword>
<dbReference type="InterPro" id="IPR011856">
    <property type="entry name" value="tRNA_endonuc-like_dom_sf"/>
</dbReference>
<dbReference type="SUPFAM" id="SSF52980">
    <property type="entry name" value="Restriction endonuclease-like"/>
    <property type="match status" value="1"/>
</dbReference>
<evidence type="ECO:0000256" key="1">
    <source>
        <dbReference type="ARBA" id="ARBA00022801"/>
    </source>
</evidence>
<evidence type="ECO:0000313" key="3">
    <source>
        <dbReference type="EMBL" id="MFC4653207.1"/>
    </source>
</evidence>
<keyword evidence="1 3" id="KW-0378">Hydrolase</keyword>
<accession>A0ABV9JES1</accession>
<evidence type="ECO:0000313" key="4">
    <source>
        <dbReference type="Proteomes" id="UP001595987"/>
    </source>
</evidence>
<dbReference type="InterPro" id="IPR052906">
    <property type="entry name" value="Type_IV_Methyl-Rstrct_Enzyme"/>
</dbReference>
<organism evidence="3 4">
    <name type="scientific">Lactococcus nasutitermitis</name>
    <dbReference type="NCBI Taxonomy" id="1652957"/>
    <lineage>
        <taxon>Bacteria</taxon>
        <taxon>Bacillati</taxon>
        <taxon>Bacillota</taxon>
        <taxon>Bacilli</taxon>
        <taxon>Lactobacillales</taxon>
        <taxon>Streptococcaceae</taxon>
        <taxon>Lactococcus</taxon>
    </lineage>
</organism>
<name>A0ABV9JES1_9LACT</name>
<proteinExistence type="predicted"/>
<keyword evidence="3" id="KW-0255">Endonuclease</keyword>
<gene>
    <name evidence="3" type="ORF">ACFO26_09855</name>
</gene>